<reference evidence="2 3" key="1">
    <citation type="submission" date="2016-10" db="EMBL/GenBank/DDBJ databases">
        <authorList>
            <person name="de Groot N.N."/>
        </authorList>
    </citation>
    <scope>NUCLEOTIDE SEQUENCE [LARGE SCALE GENOMIC DNA]</scope>
    <source>
        <strain evidence="2 3">DSM 12130</strain>
    </source>
</reference>
<evidence type="ECO:0000256" key="1">
    <source>
        <dbReference type="SAM" id="SignalP"/>
    </source>
</evidence>
<name>A0A1H0W6J6_9BACT</name>
<dbReference type="Proteomes" id="UP000199073">
    <property type="component" value="Unassembled WGS sequence"/>
</dbReference>
<proteinExistence type="predicted"/>
<evidence type="ECO:0000313" key="2">
    <source>
        <dbReference type="EMBL" id="SDP86360.1"/>
    </source>
</evidence>
<feature type="signal peptide" evidence="1">
    <location>
        <begin position="1"/>
        <end position="23"/>
    </location>
</feature>
<protein>
    <submittedName>
        <fullName evidence="2">Uncharacterized protein</fullName>
    </submittedName>
</protein>
<dbReference type="AlphaFoldDB" id="A0A1H0W6J6"/>
<dbReference type="EMBL" id="FNJI01000110">
    <property type="protein sequence ID" value="SDP86360.1"/>
    <property type="molecule type" value="Genomic_DNA"/>
</dbReference>
<feature type="chain" id="PRO_5011621458" evidence="1">
    <location>
        <begin position="24"/>
        <end position="213"/>
    </location>
</feature>
<accession>A0A1H0W6J6</accession>
<organism evidence="2 3">
    <name type="scientific">Desulforhopalus singaporensis</name>
    <dbReference type="NCBI Taxonomy" id="91360"/>
    <lineage>
        <taxon>Bacteria</taxon>
        <taxon>Pseudomonadati</taxon>
        <taxon>Thermodesulfobacteriota</taxon>
        <taxon>Desulfobulbia</taxon>
        <taxon>Desulfobulbales</taxon>
        <taxon>Desulfocapsaceae</taxon>
        <taxon>Desulforhopalus</taxon>
    </lineage>
</organism>
<evidence type="ECO:0000313" key="3">
    <source>
        <dbReference type="Proteomes" id="UP000199073"/>
    </source>
</evidence>
<keyword evidence="3" id="KW-1185">Reference proteome</keyword>
<gene>
    <name evidence="2" type="ORF">SAMN05660330_04440</name>
</gene>
<keyword evidence="1" id="KW-0732">Signal</keyword>
<sequence>MIYSKHLACVCCAVLVFSSVCFADINNFKGKWVQTEKERDGFGHVFFFYDNGNFSMQYGAISETQYHLQGDILIESGMPPQQNMVLARYVYSVTKSSLTLQRIISYTPIKLSKKQHFTRINVGKNTESKIVGQWVTHTPDKVPITLEYTSNGKKIFFIPEKATTGVFKVKDSIIQLSCCGGKSGNCGKYQLKNNLLIRVDSLKDKNKETYSKW</sequence>